<comment type="caution">
    <text evidence="2">The sequence shown here is derived from an EMBL/GenBank/DDBJ whole genome shotgun (WGS) entry which is preliminary data.</text>
</comment>
<name>A0A398B9E8_9BACI</name>
<sequence length="121" mass="14106">MSADLLSHYYRLIAENKEKIKRLNEAKTKLSEYKEELAGHYNLFYQPELSDDTWSGQLAEGFETIRKSLQVSYNELKGTKFTNIFISITAKISELQIQIVYYQNCIEAILAAMREEENTKI</sequence>
<protein>
    <submittedName>
        <fullName evidence="2">DUF5082 domain-containing protein</fullName>
    </submittedName>
</protein>
<dbReference type="EMBL" id="QWVT01000011">
    <property type="protein sequence ID" value="RID86739.1"/>
    <property type="molecule type" value="Genomic_DNA"/>
</dbReference>
<feature type="coiled-coil region" evidence="1">
    <location>
        <begin position="13"/>
        <end position="43"/>
    </location>
</feature>
<evidence type="ECO:0000313" key="3">
    <source>
        <dbReference type="Proteomes" id="UP000265816"/>
    </source>
</evidence>
<proteinExistence type="predicted"/>
<dbReference type="RefSeq" id="WP_119111919.1">
    <property type="nucleotide sequence ID" value="NZ_CBCSEO010000006.1"/>
</dbReference>
<accession>A0A398B9E8</accession>
<reference evidence="2 3" key="1">
    <citation type="submission" date="2018-08" db="EMBL/GenBank/DDBJ databases">
        <title>Bacillus jemisoniae sp. nov., Bacillus chryseoplanitiae sp. nov., Bacillus resnikiae sp. nov., and Bacillus frankliniae sp. nov., isolated from Viking spacecraft and associated surfaces.</title>
        <authorList>
            <person name="Seuylemezian A."/>
            <person name="Vaishampayan P."/>
        </authorList>
    </citation>
    <scope>NUCLEOTIDE SEQUENCE [LARGE SCALE GENOMIC DNA]</scope>
    <source>
        <strain evidence="2 3">JJ-247</strain>
    </source>
</reference>
<dbReference type="InterPro" id="IPR031681">
    <property type="entry name" value="YwqH-like"/>
</dbReference>
<dbReference type="OrthoDB" id="2454201at2"/>
<evidence type="ECO:0000313" key="2">
    <source>
        <dbReference type="EMBL" id="RID86739.1"/>
    </source>
</evidence>
<dbReference type="Pfam" id="PF16888">
    <property type="entry name" value="YwqH-like"/>
    <property type="match status" value="1"/>
</dbReference>
<dbReference type="AlphaFoldDB" id="A0A398B9E8"/>
<evidence type="ECO:0000256" key="1">
    <source>
        <dbReference type="SAM" id="Coils"/>
    </source>
</evidence>
<organism evidence="2 3">
    <name type="scientific">Mesobacillus zeae</name>
    <dbReference type="NCBI Taxonomy" id="1917180"/>
    <lineage>
        <taxon>Bacteria</taxon>
        <taxon>Bacillati</taxon>
        <taxon>Bacillota</taxon>
        <taxon>Bacilli</taxon>
        <taxon>Bacillales</taxon>
        <taxon>Bacillaceae</taxon>
        <taxon>Mesobacillus</taxon>
    </lineage>
</organism>
<keyword evidence="1" id="KW-0175">Coiled coil</keyword>
<dbReference type="Proteomes" id="UP000265816">
    <property type="component" value="Unassembled WGS sequence"/>
</dbReference>
<gene>
    <name evidence="2" type="ORF">D1970_05640</name>
</gene>
<keyword evidence="3" id="KW-1185">Reference proteome</keyword>